<dbReference type="InterPro" id="IPR051025">
    <property type="entry name" value="RhoGAP"/>
</dbReference>
<dbReference type="SUPFAM" id="SSF50729">
    <property type="entry name" value="PH domain-like"/>
    <property type="match status" value="1"/>
</dbReference>
<sequence length="710" mass="81004">MEISGPIEVQKVSDKFAGLSAGIKLHFQKIGGNIGKTSLAETRYKSLIDGTVTMSNMRSSEKGQLRGWLKKSSAKSLMKTWQQRWFILNGDCLFYFQKEDEVKSLGAIFLPGNKVYEIPTSLDEPDKFLFEIVPGRQQNKTTAESLGVTLWANSEADRQEWIRAIRHNMYSAIGGAIFGQSISETMKYERSIGKRKVPYLVEQSIEFLMMYGLETEGLFRLPGRTVLIREMKDRFDQGEKVIFDEATIDIHTVASLLKQYIRELPEPLIPGNLYQLLMNCAMRFQSKKEQPDKDEEVQQVQQLMKEVPADNYNMLKCLCQFLFKVAEKSSVNKMDATNLATVFGPNVARHPNMEDSPELFMLTMADLNQQLMFMFINYCDHIFTFEFDNEIVAVDDLLSLDIDTRQHLPQENGSLLKPEILSKSQIELEDIFRKSPPNQSSGPENDTYSSLTSFDSKRSSKLFRFENDTDAGEVFYESKRNGKPIPPERKSRRRICHAFQVEKIEGQIGNVIIKQLRPELAERTKSLANEADRTSSPPTGEMESPSNEESAVLRVKSETGSVSSSAEERNETVPESIQSDNDFNGRLQSAESDISTVSELKEQVIQLTSELRFTKKKLADVSKSKSKSDASIKKLQDDLVKTKLTYEEAIKNYNSQINHHKQMMDELLRKLHEEKNAKAEAVEKIITLQNQLHRYQMRYGELHLSTSADT</sequence>
<dbReference type="InterPro" id="IPR000198">
    <property type="entry name" value="RhoGAP_dom"/>
</dbReference>
<keyword evidence="2" id="KW-0175">Coiled coil</keyword>
<feature type="region of interest" description="Disordered" evidence="3">
    <location>
        <begin position="526"/>
        <end position="585"/>
    </location>
</feature>
<evidence type="ECO:0000259" key="4">
    <source>
        <dbReference type="PROSITE" id="PS50003"/>
    </source>
</evidence>
<feature type="domain" description="PH" evidence="4">
    <location>
        <begin position="62"/>
        <end position="170"/>
    </location>
</feature>
<keyword evidence="7" id="KW-1185">Reference proteome</keyword>
<dbReference type="InterPro" id="IPR011993">
    <property type="entry name" value="PH-like_dom_sf"/>
</dbReference>
<dbReference type="Gene3D" id="2.30.29.30">
    <property type="entry name" value="Pleckstrin-homology domain (PH domain)/Phosphotyrosine-binding domain (PTB)"/>
    <property type="match status" value="1"/>
</dbReference>
<dbReference type="Proteomes" id="UP001634394">
    <property type="component" value="Unassembled WGS sequence"/>
</dbReference>
<dbReference type="Pfam" id="PF00169">
    <property type="entry name" value="PH"/>
    <property type="match status" value="1"/>
</dbReference>
<dbReference type="SUPFAM" id="SSF48350">
    <property type="entry name" value="GTPase activation domain, GAP"/>
    <property type="match status" value="1"/>
</dbReference>
<proteinExistence type="predicted"/>
<dbReference type="SMART" id="SM00324">
    <property type="entry name" value="RhoGAP"/>
    <property type="match status" value="1"/>
</dbReference>
<organism evidence="6 7">
    <name type="scientific">Sinanodonta woodiana</name>
    <name type="common">Chinese pond mussel</name>
    <name type="synonym">Anodonta woodiana</name>
    <dbReference type="NCBI Taxonomy" id="1069815"/>
    <lineage>
        <taxon>Eukaryota</taxon>
        <taxon>Metazoa</taxon>
        <taxon>Spiralia</taxon>
        <taxon>Lophotrochozoa</taxon>
        <taxon>Mollusca</taxon>
        <taxon>Bivalvia</taxon>
        <taxon>Autobranchia</taxon>
        <taxon>Heteroconchia</taxon>
        <taxon>Palaeoheterodonta</taxon>
        <taxon>Unionida</taxon>
        <taxon>Unionoidea</taxon>
        <taxon>Unionidae</taxon>
        <taxon>Unioninae</taxon>
        <taxon>Sinanodonta</taxon>
    </lineage>
</organism>
<feature type="region of interest" description="Disordered" evidence="3">
    <location>
        <begin position="433"/>
        <end position="453"/>
    </location>
</feature>
<feature type="domain" description="Rho-GAP" evidence="5">
    <location>
        <begin position="180"/>
        <end position="383"/>
    </location>
</feature>
<dbReference type="Gene3D" id="1.10.555.10">
    <property type="entry name" value="Rho GTPase activation protein"/>
    <property type="match status" value="1"/>
</dbReference>
<feature type="compositionally biased region" description="Polar residues" evidence="3">
    <location>
        <begin position="436"/>
        <end position="453"/>
    </location>
</feature>
<dbReference type="GO" id="GO:0051056">
    <property type="term" value="P:regulation of small GTPase mediated signal transduction"/>
    <property type="evidence" value="ECO:0007669"/>
    <property type="project" value="UniProtKB-ARBA"/>
</dbReference>
<reference evidence="6 7" key="1">
    <citation type="submission" date="2024-11" db="EMBL/GenBank/DDBJ databases">
        <title>Chromosome-level genome assembly of the freshwater bivalve Anodonta woodiana.</title>
        <authorList>
            <person name="Chen X."/>
        </authorList>
    </citation>
    <scope>NUCLEOTIDE SEQUENCE [LARGE SCALE GENOMIC DNA]</scope>
    <source>
        <strain evidence="6">MN2024</strain>
        <tissue evidence="6">Gills</tissue>
    </source>
</reference>
<evidence type="ECO:0008006" key="8">
    <source>
        <dbReference type="Google" id="ProtNLM"/>
    </source>
</evidence>
<gene>
    <name evidence="6" type="ORF">ACJMK2_035333</name>
</gene>
<dbReference type="SMART" id="SM00233">
    <property type="entry name" value="PH"/>
    <property type="match status" value="1"/>
</dbReference>
<evidence type="ECO:0000259" key="5">
    <source>
        <dbReference type="PROSITE" id="PS50238"/>
    </source>
</evidence>
<evidence type="ECO:0000313" key="7">
    <source>
        <dbReference type="Proteomes" id="UP001634394"/>
    </source>
</evidence>
<keyword evidence="1" id="KW-0343">GTPase activation</keyword>
<protein>
    <recommendedName>
        <fullName evidence="8">Rho GTPase activating protein</fullName>
    </recommendedName>
</protein>
<feature type="coiled-coil region" evidence="2">
    <location>
        <begin position="597"/>
        <end position="698"/>
    </location>
</feature>
<dbReference type="PANTHER" id="PTHR15228">
    <property type="entry name" value="SPERMATHECAL PHYSIOLOGY VARIANT"/>
    <property type="match status" value="1"/>
</dbReference>
<feature type="compositionally biased region" description="Polar residues" evidence="3">
    <location>
        <begin position="534"/>
        <end position="549"/>
    </location>
</feature>
<name>A0ABD3WUK7_SINWO</name>
<dbReference type="InterPro" id="IPR001849">
    <property type="entry name" value="PH_domain"/>
</dbReference>
<dbReference type="EMBL" id="JBJQND010000005">
    <property type="protein sequence ID" value="KAL3877659.1"/>
    <property type="molecule type" value="Genomic_DNA"/>
</dbReference>
<comment type="caution">
    <text evidence="6">The sequence shown here is derived from an EMBL/GenBank/DDBJ whole genome shotgun (WGS) entry which is preliminary data.</text>
</comment>
<dbReference type="PROSITE" id="PS50238">
    <property type="entry name" value="RHOGAP"/>
    <property type="match status" value="1"/>
</dbReference>
<dbReference type="PANTHER" id="PTHR15228:SF24">
    <property type="entry name" value="RHO-GAP DOMAIN-CONTAINING PROTEIN"/>
    <property type="match status" value="1"/>
</dbReference>
<evidence type="ECO:0000256" key="1">
    <source>
        <dbReference type="ARBA" id="ARBA00022468"/>
    </source>
</evidence>
<dbReference type="AlphaFoldDB" id="A0ABD3WUK7"/>
<dbReference type="Pfam" id="PF00620">
    <property type="entry name" value="RhoGAP"/>
    <property type="match status" value="1"/>
</dbReference>
<evidence type="ECO:0000256" key="3">
    <source>
        <dbReference type="SAM" id="MobiDB-lite"/>
    </source>
</evidence>
<evidence type="ECO:0000256" key="2">
    <source>
        <dbReference type="SAM" id="Coils"/>
    </source>
</evidence>
<accession>A0ABD3WUK7</accession>
<dbReference type="GO" id="GO:0005096">
    <property type="term" value="F:GTPase activator activity"/>
    <property type="evidence" value="ECO:0007669"/>
    <property type="project" value="UniProtKB-KW"/>
</dbReference>
<evidence type="ECO:0000313" key="6">
    <source>
        <dbReference type="EMBL" id="KAL3877659.1"/>
    </source>
</evidence>
<feature type="compositionally biased region" description="Polar residues" evidence="3">
    <location>
        <begin position="573"/>
        <end position="585"/>
    </location>
</feature>
<dbReference type="PROSITE" id="PS50003">
    <property type="entry name" value="PH_DOMAIN"/>
    <property type="match status" value="1"/>
</dbReference>
<dbReference type="InterPro" id="IPR008936">
    <property type="entry name" value="Rho_GTPase_activation_prot"/>
</dbReference>